<protein>
    <submittedName>
        <fullName evidence="1">Uncharacterized protein</fullName>
    </submittedName>
</protein>
<proteinExistence type="predicted"/>
<organism evidence="1 2">
    <name type="scientific">Trifolium medium</name>
    <dbReference type="NCBI Taxonomy" id="97028"/>
    <lineage>
        <taxon>Eukaryota</taxon>
        <taxon>Viridiplantae</taxon>
        <taxon>Streptophyta</taxon>
        <taxon>Embryophyta</taxon>
        <taxon>Tracheophyta</taxon>
        <taxon>Spermatophyta</taxon>
        <taxon>Magnoliopsida</taxon>
        <taxon>eudicotyledons</taxon>
        <taxon>Gunneridae</taxon>
        <taxon>Pentapetalae</taxon>
        <taxon>rosids</taxon>
        <taxon>fabids</taxon>
        <taxon>Fabales</taxon>
        <taxon>Fabaceae</taxon>
        <taxon>Papilionoideae</taxon>
        <taxon>50 kb inversion clade</taxon>
        <taxon>NPAAA clade</taxon>
        <taxon>Hologalegina</taxon>
        <taxon>IRL clade</taxon>
        <taxon>Trifolieae</taxon>
        <taxon>Trifolium</taxon>
    </lineage>
</organism>
<name>A0A392MG51_9FABA</name>
<sequence>MPDVAQYHLGERGEAPKKQRDCTVKVALEGPTGVDATWGLESRM</sequence>
<keyword evidence="2" id="KW-1185">Reference proteome</keyword>
<evidence type="ECO:0000313" key="1">
    <source>
        <dbReference type="EMBL" id="MCH86291.1"/>
    </source>
</evidence>
<comment type="caution">
    <text evidence="1">The sequence shown here is derived from an EMBL/GenBank/DDBJ whole genome shotgun (WGS) entry which is preliminary data.</text>
</comment>
<dbReference type="Proteomes" id="UP000265520">
    <property type="component" value="Unassembled WGS sequence"/>
</dbReference>
<reference evidence="1 2" key="1">
    <citation type="journal article" date="2018" name="Front. Plant Sci.">
        <title>Red Clover (Trifolium pratense) and Zigzag Clover (T. medium) - A Picture of Genomic Similarities and Differences.</title>
        <authorList>
            <person name="Dluhosova J."/>
            <person name="Istvanek J."/>
            <person name="Nedelnik J."/>
            <person name="Repkova J."/>
        </authorList>
    </citation>
    <scope>NUCLEOTIDE SEQUENCE [LARGE SCALE GENOMIC DNA]</scope>
    <source>
        <strain evidence="2">cv. 10/8</strain>
        <tissue evidence="1">Leaf</tissue>
    </source>
</reference>
<dbReference type="AlphaFoldDB" id="A0A392MG51"/>
<feature type="non-terminal residue" evidence="1">
    <location>
        <position position="44"/>
    </location>
</feature>
<evidence type="ECO:0000313" key="2">
    <source>
        <dbReference type="Proteomes" id="UP000265520"/>
    </source>
</evidence>
<accession>A0A392MG51</accession>
<gene>
    <name evidence="1" type="ORF">A2U01_0007145</name>
</gene>
<dbReference type="EMBL" id="LXQA010010080">
    <property type="protein sequence ID" value="MCH86291.1"/>
    <property type="molecule type" value="Genomic_DNA"/>
</dbReference>